<dbReference type="CDD" id="cd00055">
    <property type="entry name" value="EGF_Lam"/>
    <property type="match status" value="2"/>
</dbReference>
<feature type="region of interest" description="Disordered" evidence="7">
    <location>
        <begin position="116"/>
        <end position="149"/>
    </location>
</feature>
<feature type="non-terminal residue" evidence="10">
    <location>
        <position position="1"/>
    </location>
</feature>
<evidence type="ECO:0000259" key="9">
    <source>
        <dbReference type="PROSITE" id="PS50027"/>
    </source>
</evidence>
<feature type="chain" id="PRO_5041329241" description="Laminin EGF-like domain-containing protein" evidence="8">
    <location>
        <begin position="19"/>
        <end position="558"/>
    </location>
</feature>
<dbReference type="PROSITE" id="PS50027">
    <property type="entry name" value="EGF_LAM_2"/>
    <property type="match status" value="1"/>
</dbReference>
<feature type="domain" description="Laminin EGF-like" evidence="9">
    <location>
        <begin position="454"/>
        <end position="502"/>
    </location>
</feature>
<evidence type="ECO:0000256" key="2">
    <source>
        <dbReference type="ARBA" id="ARBA00022737"/>
    </source>
</evidence>
<feature type="region of interest" description="Disordered" evidence="7">
    <location>
        <begin position="535"/>
        <end position="558"/>
    </location>
</feature>
<organism evidence="10 11">
    <name type="scientific">Mesorhabditis spiculigera</name>
    <dbReference type="NCBI Taxonomy" id="96644"/>
    <lineage>
        <taxon>Eukaryota</taxon>
        <taxon>Metazoa</taxon>
        <taxon>Ecdysozoa</taxon>
        <taxon>Nematoda</taxon>
        <taxon>Chromadorea</taxon>
        <taxon>Rhabditida</taxon>
        <taxon>Rhabditina</taxon>
        <taxon>Rhabditomorpha</taxon>
        <taxon>Rhabditoidea</taxon>
        <taxon>Rhabditidae</taxon>
        <taxon>Mesorhabditinae</taxon>
        <taxon>Mesorhabditis</taxon>
    </lineage>
</organism>
<dbReference type="PANTHER" id="PTHR10574:SF444">
    <property type="entry name" value="BASEMENT MEMBRANE-SPECIFIC HEPARAN SULFATE PROTEOGLYCAN CORE PROTEIN"/>
    <property type="match status" value="1"/>
</dbReference>
<evidence type="ECO:0000313" key="11">
    <source>
        <dbReference type="Proteomes" id="UP001177023"/>
    </source>
</evidence>
<dbReference type="Pfam" id="PF24973">
    <property type="entry name" value="EGF_LMN_ATRN"/>
    <property type="match status" value="1"/>
</dbReference>
<reference evidence="10" key="1">
    <citation type="submission" date="2023-06" db="EMBL/GenBank/DDBJ databases">
        <authorList>
            <person name="Delattre M."/>
        </authorList>
    </citation>
    <scope>NUCLEOTIDE SEQUENCE</scope>
    <source>
        <strain evidence="10">AF72</strain>
    </source>
</reference>
<feature type="compositionally biased region" description="Basic residues" evidence="7">
    <location>
        <begin position="129"/>
        <end position="142"/>
    </location>
</feature>
<dbReference type="Gene3D" id="1.10.533.30">
    <property type="entry name" value="Nematode polyprotein allergen ABA-1"/>
    <property type="match status" value="2"/>
</dbReference>
<dbReference type="PROSITE" id="PS01248">
    <property type="entry name" value="EGF_LAM_1"/>
    <property type="match status" value="1"/>
</dbReference>
<evidence type="ECO:0000313" key="10">
    <source>
        <dbReference type="EMBL" id="CAJ0580528.1"/>
    </source>
</evidence>
<dbReference type="EMBL" id="CATQJA010002659">
    <property type="protein sequence ID" value="CAJ0580528.1"/>
    <property type="molecule type" value="Genomic_DNA"/>
</dbReference>
<evidence type="ECO:0000256" key="1">
    <source>
        <dbReference type="ARBA" id="ARBA00022729"/>
    </source>
</evidence>
<name>A0AA36D3R3_9BILA</name>
<keyword evidence="1 8" id="KW-0732">Signal</keyword>
<dbReference type="InterPro" id="IPR002049">
    <property type="entry name" value="LE_dom"/>
</dbReference>
<dbReference type="FunFam" id="2.10.25.10:FF:000188">
    <property type="entry name" value="Laminin subunit gamma 2"/>
    <property type="match status" value="2"/>
</dbReference>
<evidence type="ECO:0000256" key="5">
    <source>
        <dbReference type="ARBA" id="ARBA00023292"/>
    </source>
</evidence>
<evidence type="ECO:0000256" key="7">
    <source>
        <dbReference type="SAM" id="MobiDB-lite"/>
    </source>
</evidence>
<proteinExistence type="predicted"/>
<dbReference type="GO" id="GO:0005604">
    <property type="term" value="C:basement membrane"/>
    <property type="evidence" value="ECO:0007669"/>
    <property type="project" value="UniProtKB-ARBA"/>
</dbReference>
<dbReference type="Pfam" id="PF16469">
    <property type="entry name" value="NPA"/>
    <property type="match status" value="2"/>
</dbReference>
<evidence type="ECO:0000256" key="8">
    <source>
        <dbReference type="SAM" id="SignalP"/>
    </source>
</evidence>
<dbReference type="SMART" id="SM00180">
    <property type="entry name" value="EGF_Lam"/>
    <property type="match status" value="2"/>
</dbReference>
<dbReference type="Proteomes" id="UP001177023">
    <property type="component" value="Unassembled WGS sequence"/>
</dbReference>
<dbReference type="GO" id="GO:0009888">
    <property type="term" value="P:tissue development"/>
    <property type="evidence" value="ECO:0007669"/>
    <property type="project" value="TreeGrafter"/>
</dbReference>
<keyword evidence="2" id="KW-0677">Repeat</keyword>
<feature type="compositionally biased region" description="Basic residues" evidence="7">
    <location>
        <begin position="549"/>
        <end position="558"/>
    </location>
</feature>
<accession>A0AA36D3R3</accession>
<dbReference type="Gene3D" id="2.10.25.10">
    <property type="entry name" value="Laminin"/>
    <property type="match status" value="1"/>
</dbReference>
<evidence type="ECO:0000256" key="3">
    <source>
        <dbReference type="ARBA" id="ARBA00023157"/>
    </source>
</evidence>
<dbReference type="SUPFAM" id="SSF57196">
    <property type="entry name" value="EGF/Laminin"/>
    <property type="match status" value="1"/>
</dbReference>
<keyword evidence="11" id="KW-1185">Reference proteome</keyword>
<evidence type="ECO:0000256" key="4">
    <source>
        <dbReference type="ARBA" id="ARBA00023180"/>
    </source>
</evidence>
<keyword evidence="5 6" id="KW-0424">Laminin EGF-like domain</keyword>
<dbReference type="InterPro" id="IPR038289">
    <property type="entry name" value="DVA-1_sf"/>
</dbReference>
<comment type="caution">
    <text evidence="6">Lacks conserved residue(s) required for the propagation of feature annotation.</text>
</comment>
<protein>
    <recommendedName>
        <fullName evidence="9">Laminin EGF-like domain-containing protein</fullName>
    </recommendedName>
</protein>
<keyword evidence="3 6" id="KW-1015">Disulfide bond</keyword>
<keyword evidence="4" id="KW-0325">Glycoprotein</keyword>
<dbReference type="GO" id="GO:0009887">
    <property type="term" value="P:animal organ morphogenesis"/>
    <property type="evidence" value="ECO:0007669"/>
    <property type="project" value="TreeGrafter"/>
</dbReference>
<feature type="compositionally biased region" description="Basic and acidic residues" evidence="7">
    <location>
        <begin position="116"/>
        <end position="128"/>
    </location>
</feature>
<feature type="signal peptide" evidence="8">
    <location>
        <begin position="1"/>
        <end position="18"/>
    </location>
</feature>
<dbReference type="InterPro" id="IPR056863">
    <property type="entry name" value="LMN_ATRN_NET-like_EGF"/>
</dbReference>
<dbReference type="InterPro" id="IPR050440">
    <property type="entry name" value="Laminin/Netrin_ECM"/>
</dbReference>
<gene>
    <name evidence="10" type="ORF">MSPICULIGERA_LOCUS18726</name>
</gene>
<dbReference type="PANTHER" id="PTHR10574">
    <property type="entry name" value="NETRIN/LAMININ-RELATED"/>
    <property type="match status" value="1"/>
</dbReference>
<comment type="caution">
    <text evidence="10">The sequence shown here is derived from an EMBL/GenBank/DDBJ whole genome shotgun (WGS) entry which is preliminary data.</text>
</comment>
<dbReference type="InterPro" id="IPR032487">
    <property type="entry name" value="ABA-1_nematode"/>
</dbReference>
<sequence>MTIKQLLLLLAFLATGLCFWSHSDSARQTLAHSKRLIVNELHRCVPQRRYTETDLDRILGKNLQRHWDALQMDLLVEANELNYQKIEQCLAHIQRHIVKVHKQLKRMRKNEIRRLRDQLEDSSSEVHQKLHRKSRSAQKHAHPRELPSAALEWMGEKEKAMLERFRQTNPDKWDVLVKTGQIFYRSRKDVRAKSQEALDSYCKKNLVGLLGDEKFEELKEMKEDSATVESIEAKFSEIVSELSDEEDRLNAEHYGQFCRKIFRITKFKPDSLTAWLSNSQKRAIMTMIQDPNIGDAQVYDKMFEYYSSTSGAEKDTAHEAIDNGCRRFIAHTFGEDIEEEIDVAISHNSSTRQQLASQLAVQAEQIQNDHNRKLVTDSLPICTRIYIGYDYSCDCNGHSDECHPSTYACLACGGNSYGTQCEKCLEDFDKDENGNCVASGQMENKDEKSEVPQCECNGHSETCTLTGKCTNCTDNTGGDKCELCLPGFYGDSREGTTTDCTPCPCPNGGECVVNESGLVECLNCPTGTNGMMCEKKDSSSSEEAESSASRRRRFRRYL</sequence>
<evidence type="ECO:0000256" key="6">
    <source>
        <dbReference type="PROSITE-ProRule" id="PRU00460"/>
    </source>
</evidence>
<dbReference type="AlphaFoldDB" id="A0AA36D3R3"/>
<feature type="disulfide bond" evidence="6">
    <location>
        <begin position="472"/>
        <end position="481"/>
    </location>
</feature>
<dbReference type="Pfam" id="PF00053">
    <property type="entry name" value="EGF_laminin"/>
    <property type="match status" value="1"/>
</dbReference>